<dbReference type="AlphaFoldDB" id="A0AAV5QJP9"/>
<dbReference type="RefSeq" id="XP_064851846.1">
    <property type="nucleotide sequence ID" value="XM_064995774.1"/>
</dbReference>
<dbReference type="Proteomes" id="UP001360560">
    <property type="component" value="Unassembled WGS sequence"/>
</dbReference>
<feature type="transmembrane region" description="Helical" evidence="1">
    <location>
        <begin position="6"/>
        <end position="39"/>
    </location>
</feature>
<protein>
    <recommendedName>
        <fullName evidence="4">Membrane transport protein MMPL domain-containing protein</fullName>
    </recommendedName>
</protein>
<comment type="caution">
    <text evidence="2">The sequence shown here is derived from an EMBL/GenBank/DDBJ whole genome shotgun (WGS) entry which is preliminary data.</text>
</comment>
<dbReference type="GeneID" id="90072825"/>
<organism evidence="2 3">
    <name type="scientific">Saccharomycopsis crataegensis</name>
    <dbReference type="NCBI Taxonomy" id="43959"/>
    <lineage>
        <taxon>Eukaryota</taxon>
        <taxon>Fungi</taxon>
        <taxon>Dikarya</taxon>
        <taxon>Ascomycota</taxon>
        <taxon>Saccharomycotina</taxon>
        <taxon>Saccharomycetes</taxon>
        <taxon>Saccharomycopsidaceae</taxon>
        <taxon>Saccharomycopsis</taxon>
    </lineage>
</organism>
<evidence type="ECO:0008006" key="4">
    <source>
        <dbReference type="Google" id="ProtNLM"/>
    </source>
</evidence>
<reference evidence="2 3" key="1">
    <citation type="journal article" date="2023" name="Elife">
        <title>Identification of key yeast species and microbe-microbe interactions impacting larval growth of Drosophila in the wild.</title>
        <authorList>
            <person name="Mure A."/>
            <person name="Sugiura Y."/>
            <person name="Maeda R."/>
            <person name="Honda K."/>
            <person name="Sakurai N."/>
            <person name="Takahashi Y."/>
            <person name="Watada M."/>
            <person name="Katoh T."/>
            <person name="Gotoh A."/>
            <person name="Gotoh Y."/>
            <person name="Taniguchi I."/>
            <person name="Nakamura K."/>
            <person name="Hayashi T."/>
            <person name="Katayama T."/>
            <person name="Uemura T."/>
            <person name="Hattori Y."/>
        </authorList>
    </citation>
    <scope>NUCLEOTIDE SEQUENCE [LARGE SCALE GENOMIC DNA]</scope>
    <source>
        <strain evidence="2 3">SC-9</strain>
    </source>
</reference>
<evidence type="ECO:0000256" key="1">
    <source>
        <dbReference type="SAM" id="Phobius"/>
    </source>
</evidence>
<evidence type="ECO:0000313" key="2">
    <source>
        <dbReference type="EMBL" id="GMM34846.1"/>
    </source>
</evidence>
<gene>
    <name evidence="2" type="ORF">DASC09_021710</name>
</gene>
<sequence length="66" mass="7275">MLSITILTIIITIIIIEHAIHDIAIIIITLPLLSFITVISGFSMMPLGRLSVLKPNSELEDANFDD</sequence>
<keyword evidence="1" id="KW-0472">Membrane</keyword>
<keyword evidence="1" id="KW-1133">Transmembrane helix</keyword>
<evidence type="ECO:0000313" key="3">
    <source>
        <dbReference type="Proteomes" id="UP001360560"/>
    </source>
</evidence>
<keyword evidence="1" id="KW-0812">Transmembrane</keyword>
<name>A0AAV5QJP9_9ASCO</name>
<keyword evidence="3" id="KW-1185">Reference proteome</keyword>
<accession>A0AAV5QJP9</accession>
<dbReference type="EMBL" id="BTFZ01000003">
    <property type="protein sequence ID" value="GMM34846.1"/>
    <property type="molecule type" value="Genomic_DNA"/>
</dbReference>
<proteinExistence type="predicted"/>